<name>A0A1E3PG38_9ASCO</name>
<dbReference type="EMBL" id="KV454412">
    <property type="protein sequence ID" value="ODQ64383.1"/>
    <property type="molecule type" value="Genomic_DNA"/>
</dbReference>
<reference evidence="1 2" key="1">
    <citation type="journal article" date="2016" name="Proc. Natl. Acad. Sci. U.S.A.">
        <title>Comparative genomics of biotechnologically important yeasts.</title>
        <authorList>
            <person name="Riley R."/>
            <person name="Haridas S."/>
            <person name="Wolfe K.H."/>
            <person name="Lopes M.R."/>
            <person name="Hittinger C.T."/>
            <person name="Goeker M."/>
            <person name="Salamov A.A."/>
            <person name="Wisecaver J.H."/>
            <person name="Long T.M."/>
            <person name="Calvey C.H."/>
            <person name="Aerts A.L."/>
            <person name="Barry K.W."/>
            <person name="Choi C."/>
            <person name="Clum A."/>
            <person name="Coughlan A.Y."/>
            <person name="Deshpande S."/>
            <person name="Douglass A.P."/>
            <person name="Hanson S.J."/>
            <person name="Klenk H.-P."/>
            <person name="LaButti K.M."/>
            <person name="Lapidus A."/>
            <person name="Lindquist E.A."/>
            <person name="Lipzen A.M."/>
            <person name="Meier-Kolthoff J.P."/>
            <person name="Ohm R.A."/>
            <person name="Otillar R.P."/>
            <person name="Pangilinan J.L."/>
            <person name="Peng Y."/>
            <person name="Rokas A."/>
            <person name="Rosa C.A."/>
            <person name="Scheuner C."/>
            <person name="Sibirny A.A."/>
            <person name="Slot J.C."/>
            <person name="Stielow J.B."/>
            <person name="Sun H."/>
            <person name="Kurtzman C.P."/>
            <person name="Blackwell M."/>
            <person name="Grigoriev I.V."/>
            <person name="Jeffries T.W."/>
        </authorList>
    </citation>
    <scope>NUCLEOTIDE SEQUENCE [LARGE SCALE GENOMIC DNA]</scope>
    <source>
        <strain evidence="1 2">DSM 6958</strain>
    </source>
</reference>
<keyword evidence="2" id="KW-1185">Reference proteome</keyword>
<accession>A0A1E3PG38</accession>
<gene>
    <name evidence="1" type="ORF">NADFUDRAFT_52712</name>
</gene>
<protein>
    <submittedName>
        <fullName evidence="1">Uncharacterized protein</fullName>
    </submittedName>
</protein>
<dbReference type="Proteomes" id="UP000095009">
    <property type="component" value="Unassembled WGS sequence"/>
</dbReference>
<evidence type="ECO:0000313" key="1">
    <source>
        <dbReference type="EMBL" id="ODQ64383.1"/>
    </source>
</evidence>
<dbReference type="AlphaFoldDB" id="A0A1E3PG38"/>
<proteinExistence type="predicted"/>
<organism evidence="1 2">
    <name type="scientific">Nadsonia fulvescens var. elongata DSM 6958</name>
    <dbReference type="NCBI Taxonomy" id="857566"/>
    <lineage>
        <taxon>Eukaryota</taxon>
        <taxon>Fungi</taxon>
        <taxon>Dikarya</taxon>
        <taxon>Ascomycota</taxon>
        <taxon>Saccharomycotina</taxon>
        <taxon>Dipodascomycetes</taxon>
        <taxon>Dipodascales</taxon>
        <taxon>Dipodascales incertae sedis</taxon>
        <taxon>Nadsonia</taxon>
    </lineage>
</organism>
<evidence type="ECO:0000313" key="2">
    <source>
        <dbReference type="Proteomes" id="UP000095009"/>
    </source>
</evidence>
<sequence>MISGHLTTDLTTIGTMMYDLTDRLNTVRRDSEDIYETTEQVMENQRSQEAVLSQSLASMIQDYNIGANHDLDHVDNDDGVETETEWETASEIKAQEAQEAQGRQLLLSQLESENLSLTIQLQRYQEMQDRLTSTVSQFESALESIVSGARRREIAHDRILTRLTNSYKQRNLVEREAQEQLRGDGDLLSGHLRVVDIIGNNAVNHLGEALSGLNKSSDHTIAKDKL</sequence>